<name>A0AAD6WZ92_9AGAR</name>
<reference evidence="2" key="1">
    <citation type="submission" date="2023-03" db="EMBL/GenBank/DDBJ databases">
        <title>Massive genome expansion in bonnet fungi (Mycena s.s.) driven by repeated elements and novel gene families across ecological guilds.</title>
        <authorList>
            <consortium name="Lawrence Berkeley National Laboratory"/>
            <person name="Harder C.B."/>
            <person name="Miyauchi S."/>
            <person name="Viragh M."/>
            <person name="Kuo A."/>
            <person name="Thoen E."/>
            <person name="Andreopoulos B."/>
            <person name="Lu D."/>
            <person name="Skrede I."/>
            <person name="Drula E."/>
            <person name="Henrissat B."/>
            <person name="Morin E."/>
            <person name="Kohler A."/>
            <person name="Barry K."/>
            <person name="LaButti K."/>
            <person name="Morin E."/>
            <person name="Salamov A."/>
            <person name="Lipzen A."/>
            <person name="Mereny Z."/>
            <person name="Hegedus B."/>
            <person name="Baldrian P."/>
            <person name="Stursova M."/>
            <person name="Weitz H."/>
            <person name="Taylor A."/>
            <person name="Grigoriev I.V."/>
            <person name="Nagy L.G."/>
            <person name="Martin F."/>
            <person name="Kauserud H."/>
        </authorList>
    </citation>
    <scope>NUCLEOTIDE SEQUENCE</scope>
    <source>
        <strain evidence="2">CBHHK200</strain>
    </source>
</reference>
<gene>
    <name evidence="2" type="ORF">C8F04DRAFT_1190503</name>
</gene>
<feature type="region of interest" description="Disordered" evidence="1">
    <location>
        <begin position="88"/>
        <end position="150"/>
    </location>
</feature>
<comment type="caution">
    <text evidence="2">The sequence shown here is derived from an EMBL/GenBank/DDBJ whole genome shotgun (WGS) entry which is preliminary data.</text>
</comment>
<dbReference type="Proteomes" id="UP001218188">
    <property type="component" value="Unassembled WGS sequence"/>
</dbReference>
<dbReference type="EMBL" id="JARJCM010000138">
    <property type="protein sequence ID" value="KAJ7026439.1"/>
    <property type="molecule type" value="Genomic_DNA"/>
</dbReference>
<dbReference type="AlphaFoldDB" id="A0AAD6WZ92"/>
<evidence type="ECO:0000256" key="1">
    <source>
        <dbReference type="SAM" id="MobiDB-lite"/>
    </source>
</evidence>
<sequence>MATGTPDPEEFHLQCKIMLRDDNAFAAWFAAYNSACDKCSRAGKACDRAVGQPGCTGCIAGKVRCSLQETYLFEKTKHEFGGKRHEFDALRSAKKPRRRTAARGPSSTPVARGSTAARKDPMPPPPMFPYPSTQFSDGPRNSSSASSFAPILHPHEFSPYDLSVPSFNGGGVHDSAHFNDQNIDPALLPPVAASADNSPFDFENIRAPSVSHMIHEGVQTDSVQDAVDDSVPPLAGTVVLPDVPLDTLDTEELCNFVRSLSARVDYLEGLHHSARPLNSLSREEIPADKFIKYAEMVAQCISAIFKGHFEMLVAFSATKHRLRANTSVPSDVLQHLDNLSRECNNSLSQMLARLDEGRRSAPDVFLSTISSSSM</sequence>
<feature type="compositionally biased region" description="Basic residues" evidence="1">
    <location>
        <begin position="92"/>
        <end position="101"/>
    </location>
</feature>
<evidence type="ECO:0000313" key="3">
    <source>
        <dbReference type="Proteomes" id="UP001218188"/>
    </source>
</evidence>
<evidence type="ECO:0000313" key="2">
    <source>
        <dbReference type="EMBL" id="KAJ7026439.1"/>
    </source>
</evidence>
<accession>A0AAD6WZ92</accession>
<keyword evidence="3" id="KW-1185">Reference proteome</keyword>
<organism evidence="2 3">
    <name type="scientific">Mycena alexandri</name>
    <dbReference type="NCBI Taxonomy" id="1745969"/>
    <lineage>
        <taxon>Eukaryota</taxon>
        <taxon>Fungi</taxon>
        <taxon>Dikarya</taxon>
        <taxon>Basidiomycota</taxon>
        <taxon>Agaricomycotina</taxon>
        <taxon>Agaricomycetes</taxon>
        <taxon>Agaricomycetidae</taxon>
        <taxon>Agaricales</taxon>
        <taxon>Marasmiineae</taxon>
        <taxon>Mycenaceae</taxon>
        <taxon>Mycena</taxon>
    </lineage>
</organism>
<protein>
    <submittedName>
        <fullName evidence="2">Uncharacterized protein</fullName>
    </submittedName>
</protein>
<feature type="compositionally biased region" description="Polar residues" evidence="1">
    <location>
        <begin position="132"/>
        <end position="147"/>
    </location>
</feature>
<proteinExistence type="predicted"/>